<keyword evidence="3" id="KW-1185">Reference proteome</keyword>
<dbReference type="Proteomes" id="UP001214201">
    <property type="component" value="Chromosome"/>
</dbReference>
<evidence type="ECO:0000313" key="2">
    <source>
        <dbReference type="EMBL" id="WDM71317.1"/>
    </source>
</evidence>
<dbReference type="EMBL" id="CP082214">
    <property type="protein sequence ID" value="WDM71317.1"/>
    <property type="molecule type" value="Genomic_DNA"/>
</dbReference>
<evidence type="ECO:0000313" key="3">
    <source>
        <dbReference type="Proteomes" id="UP001214201"/>
    </source>
</evidence>
<dbReference type="InterPro" id="IPR035959">
    <property type="entry name" value="RutC-like_sf"/>
</dbReference>
<dbReference type="SUPFAM" id="SSF55298">
    <property type="entry name" value="YjgF-like"/>
    <property type="match status" value="1"/>
</dbReference>
<feature type="domain" description="Chorismatase FkbO/Hyg5-like N-terminal" evidence="1">
    <location>
        <begin position="68"/>
        <end position="189"/>
    </location>
</feature>
<reference evidence="2 3" key="1">
    <citation type="submission" date="2021-08" db="EMBL/GenBank/DDBJ databases">
        <title>Genome sequences of Xanthomonas cucurbitae isolates from 5 Midwestern US states.</title>
        <authorList>
            <person name="Hind S.R."/>
        </authorList>
    </citation>
    <scope>NUCLEOTIDE SEQUENCE [LARGE SCALE GENOMIC DNA]</scope>
    <source>
        <strain evidence="2 3">OH_261</strain>
    </source>
</reference>
<organism evidence="2 3">
    <name type="scientific">Xanthomonas cucurbitae</name>
    <dbReference type="NCBI Taxonomy" id="56453"/>
    <lineage>
        <taxon>Bacteria</taxon>
        <taxon>Pseudomonadati</taxon>
        <taxon>Pseudomonadota</taxon>
        <taxon>Gammaproteobacteria</taxon>
        <taxon>Lysobacterales</taxon>
        <taxon>Lysobacteraceae</taxon>
        <taxon>Xanthomonas</taxon>
    </lineage>
</organism>
<dbReference type="InterPro" id="IPR049368">
    <property type="entry name" value="FkbO_Hyg5-like_N"/>
</dbReference>
<dbReference type="Gene3D" id="3.30.1330.40">
    <property type="entry name" value="RutC-like"/>
    <property type="match status" value="1"/>
</dbReference>
<dbReference type="Pfam" id="PF21168">
    <property type="entry name" value="FkbO_Hyg5-like_N"/>
    <property type="match status" value="1"/>
</dbReference>
<sequence length="335" mass="36298">MTASPAPTAQPLRAPRLQVDYVDQTDPAALLTDQQVLAVFGFGTTASRLHDPRYLRVPLQPYQADVLEVWRTDAPVRSGRDGNIAWSSDGRLQFGVIEIDEQDVDIEDAAAKAYAEITSFVSGSDTPRLLRIWNYLDAITLGSGDRERYRQFCVGRARGLGAFDTAQLPAATAVGRCDAERVIQIYWLAAAEAGLPLENPRQVSAYNYPRQYGPQPPSFARAMLPPAGSDMPLLLSGTAAVVGHASMHTGQLLAQLEETFANFDALLGAARTHAPALPAQFGAGTRLKVYVREQDDLAKVAHALDARFGDAVPRLLLHAVICRDELAVEIDGVHG</sequence>
<evidence type="ECO:0000259" key="1">
    <source>
        <dbReference type="Pfam" id="PF21168"/>
    </source>
</evidence>
<accession>A0ABY7YBY6</accession>
<name>A0ABY7YBY6_9XANT</name>
<dbReference type="CDD" id="cd06153">
    <property type="entry name" value="YjgF_YER057c_UK114_like_5"/>
    <property type="match status" value="1"/>
</dbReference>
<gene>
    <name evidence="2" type="ORF">K6978_18535</name>
</gene>
<proteinExistence type="predicted"/>
<dbReference type="RefSeq" id="WP_170066993.1">
    <property type="nucleotide sequence ID" value="NZ_CP082213.1"/>
</dbReference>
<protein>
    <submittedName>
        <fullName evidence="2">Pteridine-dependent deoxygenase</fullName>
    </submittedName>
</protein>